<sequence length="142" mass="16022">MKKTTIISVIFGLSFGLIACQPQKPNALAQQQNTICSALIDGFLKAQKLTHYQLWSIQPTLEHNSHQRLYIYQAQTANMGVLPQQQKLRFACEKISARQFQLHLSDPQQGNSVAYLSIELPEPAQLKTMTAFRLPQPSETQP</sequence>
<protein>
    <recommendedName>
        <fullName evidence="4">Lipoprotein</fullName>
    </recommendedName>
</protein>
<gene>
    <name evidence="2" type="ORF">BBP83_02170</name>
</gene>
<accession>A0A1C3D0Q6</accession>
<feature type="signal peptide" evidence="1">
    <location>
        <begin position="1"/>
        <end position="19"/>
    </location>
</feature>
<dbReference type="EMBL" id="MBDL01000001">
    <property type="protein sequence ID" value="ODA14625.1"/>
    <property type="molecule type" value="Genomic_DNA"/>
</dbReference>
<dbReference type="Proteomes" id="UP000186553">
    <property type="component" value="Unassembled WGS sequence"/>
</dbReference>
<organism evidence="2 3">
    <name type="scientific">Acinetobacter celticus</name>
    <dbReference type="NCBI Taxonomy" id="1891224"/>
    <lineage>
        <taxon>Bacteria</taxon>
        <taxon>Pseudomonadati</taxon>
        <taxon>Pseudomonadota</taxon>
        <taxon>Gammaproteobacteria</taxon>
        <taxon>Moraxellales</taxon>
        <taxon>Moraxellaceae</taxon>
        <taxon>Acinetobacter</taxon>
    </lineage>
</organism>
<proteinExistence type="predicted"/>
<dbReference type="RefSeq" id="WP_068885765.1">
    <property type="nucleotide sequence ID" value="NZ_CBCRUU010000016.1"/>
</dbReference>
<name>A0A1C3D0Q6_9GAMM</name>
<dbReference type="PROSITE" id="PS51257">
    <property type="entry name" value="PROKAR_LIPOPROTEIN"/>
    <property type="match status" value="1"/>
</dbReference>
<reference evidence="2 3" key="1">
    <citation type="submission" date="2016-07" db="EMBL/GenBank/DDBJ databases">
        <title>Acinetobacter sp. ANC 4603.</title>
        <authorList>
            <person name="Radolfova-Krizova L."/>
            <person name="Nemec A."/>
        </authorList>
    </citation>
    <scope>NUCLEOTIDE SEQUENCE [LARGE SCALE GENOMIC DNA]</scope>
    <source>
        <strain evidence="2 3">ANC 4603</strain>
    </source>
</reference>
<feature type="chain" id="PRO_5008671806" description="Lipoprotein" evidence="1">
    <location>
        <begin position="20"/>
        <end position="142"/>
    </location>
</feature>
<comment type="caution">
    <text evidence="2">The sequence shown here is derived from an EMBL/GenBank/DDBJ whole genome shotgun (WGS) entry which is preliminary data.</text>
</comment>
<keyword evidence="1" id="KW-0732">Signal</keyword>
<dbReference type="AlphaFoldDB" id="A0A1C3D0Q6"/>
<evidence type="ECO:0000313" key="2">
    <source>
        <dbReference type="EMBL" id="ODA14625.1"/>
    </source>
</evidence>
<evidence type="ECO:0000313" key="3">
    <source>
        <dbReference type="Proteomes" id="UP000186553"/>
    </source>
</evidence>
<keyword evidence="3" id="KW-1185">Reference proteome</keyword>
<evidence type="ECO:0008006" key="4">
    <source>
        <dbReference type="Google" id="ProtNLM"/>
    </source>
</evidence>
<evidence type="ECO:0000256" key="1">
    <source>
        <dbReference type="SAM" id="SignalP"/>
    </source>
</evidence>